<proteinExistence type="predicted"/>
<dbReference type="Proteomes" id="UP000683360">
    <property type="component" value="Unassembled WGS sequence"/>
</dbReference>
<gene>
    <name evidence="1" type="ORF">MEDL_21383</name>
</gene>
<keyword evidence="2" id="KW-1185">Reference proteome</keyword>
<reference evidence="1" key="1">
    <citation type="submission" date="2021-03" db="EMBL/GenBank/DDBJ databases">
        <authorList>
            <person name="Bekaert M."/>
        </authorList>
    </citation>
    <scope>NUCLEOTIDE SEQUENCE</scope>
</reference>
<dbReference type="OrthoDB" id="10051649at2759"/>
<evidence type="ECO:0000313" key="2">
    <source>
        <dbReference type="Proteomes" id="UP000683360"/>
    </source>
</evidence>
<comment type="caution">
    <text evidence="1">The sequence shown here is derived from an EMBL/GenBank/DDBJ whole genome shotgun (WGS) entry which is preliminary data.</text>
</comment>
<organism evidence="1 2">
    <name type="scientific">Mytilus edulis</name>
    <name type="common">Blue mussel</name>
    <dbReference type="NCBI Taxonomy" id="6550"/>
    <lineage>
        <taxon>Eukaryota</taxon>
        <taxon>Metazoa</taxon>
        <taxon>Spiralia</taxon>
        <taxon>Lophotrochozoa</taxon>
        <taxon>Mollusca</taxon>
        <taxon>Bivalvia</taxon>
        <taxon>Autobranchia</taxon>
        <taxon>Pteriomorphia</taxon>
        <taxon>Mytilida</taxon>
        <taxon>Mytiloidea</taxon>
        <taxon>Mytilidae</taxon>
        <taxon>Mytilinae</taxon>
        <taxon>Mytilus</taxon>
    </lineage>
</organism>
<evidence type="ECO:0000313" key="1">
    <source>
        <dbReference type="EMBL" id="CAG2207098.1"/>
    </source>
</evidence>
<protein>
    <submittedName>
        <fullName evidence="1">Uncharacterized protein</fullName>
    </submittedName>
</protein>
<dbReference type="AlphaFoldDB" id="A0A8S3RGJ2"/>
<accession>A0A8S3RGJ2</accession>
<sequence>MEFSNVMDAYKARCGNKLCELQISDWTNGTLRDFCPECSCRVISKCNATGLWDVFNSDLEKACLNNIQSPLTTPFRNIFCFLCNSNNKNNIDEIHFRKLEFTFEKRIGNQAEFVLEFKTIHFNLESIFESGSKYVKDTNSEVISTTKVDVIENNYLNTLNRTNIMVHYFAFTGSPLFCQNYSMFPMTQNCDCSDSCFFQDGCCVDKLIQKSTSCTDPRYSYGETGYVVFDTCTKSMNDLAEKLCRINDIEKFFTFQPVEIKIAEGYTHYKNVFCAVCSDVLGQSTFKNTDSTLLKFWNLVVRCNMYLPPFFFLSFEKYFRFVRENGCDIKYKPSEYTAICEEKEYKQCNVTGHWMHRDLDIKFVCENITMSESAFCSICNPEHKQAITYSECNVTGLWEKYDIETEKYCLNMPRIDYLAPYKNKFCEICNIVIELEVIDMPGNGGGFPLPPPSYRFIFKFSNNKQRSKHNTETTRCNSSQVLFLNECRDIHCYPGRMLVDTGCTPLLQTTTKLGYILYGTLKASLLNNVTDSKPFWIQSVNLLKNI</sequence>
<name>A0A8S3RGJ2_MYTED</name>
<dbReference type="EMBL" id="CAJPWZ010001070">
    <property type="protein sequence ID" value="CAG2207098.1"/>
    <property type="molecule type" value="Genomic_DNA"/>
</dbReference>